<dbReference type="Proteomes" id="UP000258102">
    <property type="component" value="Chromosome 1"/>
</dbReference>
<sequence length="270" mass="29722">MKYLFSPVIMAALLFSSLTFAMNDNTTIYLTENGIKGVIQAQHSVKTESFNQKGMHSPIEFSVSNDLLDTISASIKYQGNHYALILNQVKKQVKITGTDINNKPLINTPALRADIKNMLHDVELNSGLIMKSQSTLDKESKLALLKFFEFLSTYPLGEAIDQQIESKISAQDWTDLCAYMGKSKTAVWDITNSSVKTKNYIVGGHGFCAARCGAGCPMFGDGQYTQDCLNHDACADVEGEQLGVCGDEWTSASDDFWFSPDCTTPPPSLR</sequence>
<proteinExistence type="predicted"/>
<gene>
    <name evidence="3" type="ORF">D0511_11210</name>
</gene>
<evidence type="ECO:0000313" key="3">
    <source>
        <dbReference type="EMBL" id="AXR02570.1"/>
    </source>
</evidence>
<accession>A0AAD0W3S6</accession>
<dbReference type="AlphaFoldDB" id="A0AAD0W3S6"/>
<protein>
    <recommendedName>
        <fullName evidence="2">DUF8213 domain-containing protein</fullName>
    </recommendedName>
</protein>
<feature type="domain" description="DUF8213" evidence="2">
    <location>
        <begin position="182"/>
        <end position="259"/>
    </location>
</feature>
<name>A0AAD0W3S6_PSEO7</name>
<feature type="signal peptide" evidence="1">
    <location>
        <begin position="1"/>
        <end position="21"/>
    </location>
</feature>
<keyword evidence="1" id="KW-0732">Signal</keyword>
<evidence type="ECO:0000259" key="2">
    <source>
        <dbReference type="Pfam" id="PF26641"/>
    </source>
</evidence>
<dbReference type="RefSeq" id="WP_088530382.1">
    <property type="nucleotide sequence ID" value="NZ_CP021646.1"/>
</dbReference>
<organism evidence="3 4">
    <name type="scientific">Pseudoalteromonas piscicida</name>
    <dbReference type="NCBI Taxonomy" id="43662"/>
    <lineage>
        <taxon>Bacteria</taxon>
        <taxon>Pseudomonadati</taxon>
        <taxon>Pseudomonadota</taxon>
        <taxon>Gammaproteobacteria</taxon>
        <taxon>Alteromonadales</taxon>
        <taxon>Pseudoalteromonadaceae</taxon>
        <taxon>Pseudoalteromonas</taxon>
    </lineage>
</organism>
<feature type="chain" id="PRO_5042099565" description="DUF8213 domain-containing protein" evidence="1">
    <location>
        <begin position="22"/>
        <end position="270"/>
    </location>
</feature>
<dbReference type="InterPro" id="IPR058526">
    <property type="entry name" value="DUF8213"/>
</dbReference>
<dbReference type="Pfam" id="PF26641">
    <property type="entry name" value="DUF8213"/>
    <property type="match status" value="1"/>
</dbReference>
<dbReference type="EMBL" id="CP031761">
    <property type="protein sequence ID" value="AXR02570.1"/>
    <property type="molecule type" value="Genomic_DNA"/>
</dbReference>
<dbReference type="KEGG" id="ppis:B1L02_06560"/>
<evidence type="ECO:0000313" key="4">
    <source>
        <dbReference type="Proteomes" id="UP000258102"/>
    </source>
</evidence>
<evidence type="ECO:0000256" key="1">
    <source>
        <dbReference type="SAM" id="SignalP"/>
    </source>
</evidence>
<reference evidence="3 4" key="1">
    <citation type="submission" date="2018-08" db="EMBL/GenBank/DDBJ databases">
        <title>Whole Genome Sequences of Two Pseudoalteromonas piscicida Strains, DE1-A and DE2-A, which Exhibit Strong Antibacterial Activity against Vibrio vulnificus.</title>
        <authorList>
            <person name="Richards G.P."/>
            <person name="Needleman D.S."/>
            <person name="Watson M.A."/>
            <person name="Polson S.W."/>
        </authorList>
    </citation>
    <scope>NUCLEOTIDE SEQUENCE [LARGE SCALE GENOMIC DNA]</scope>
    <source>
        <strain evidence="3 4">DE2-A</strain>
    </source>
</reference>